<evidence type="ECO:0000313" key="1">
    <source>
        <dbReference type="EMBL" id="OZI34118.1"/>
    </source>
</evidence>
<name>A0A261S9Q2_9BORD</name>
<dbReference type="Gene3D" id="2.180.10.10">
    <property type="entry name" value="RHS repeat-associated core"/>
    <property type="match status" value="1"/>
</dbReference>
<protein>
    <recommendedName>
        <fullName evidence="3">Toxin</fullName>
    </recommendedName>
</protein>
<dbReference type="InterPro" id="IPR007577">
    <property type="entry name" value="GlycoTrfase_DXD_sugar-bd_CS"/>
</dbReference>
<gene>
    <name evidence="1" type="ORF">CAL29_11215</name>
</gene>
<dbReference type="SUPFAM" id="SSF53448">
    <property type="entry name" value="Nucleotide-diphospho-sugar transferases"/>
    <property type="match status" value="1"/>
</dbReference>
<accession>A0A261S9Q2</accession>
<evidence type="ECO:0000313" key="2">
    <source>
        <dbReference type="Proteomes" id="UP000216020"/>
    </source>
</evidence>
<organism evidence="1 2">
    <name type="scientific">Bordetella genomosp. 10</name>
    <dbReference type="NCBI Taxonomy" id="1416804"/>
    <lineage>
        <taxon>Bacteria</taxon>
        <taxon>Pseudomonadati</taxon>
        <taxon>Pseudomonadota</taxon>
        <taxon>Betaproteobacteria</taxon>
        <taxon>Burkholderiales</taxon>
        <taxon>Alcaligenaceae</taxon>
        <taxon>Bordetella</taxon>
    </lineage>
</organism>
<dbReference type="EMBL" id="NEVM01000002">
    <property type="protein sequence ID" value="OZI34118.1"/>
    <property type="molecule type" value="Genomic_DNA"/>
</dbReference>
<sequence>MPNLCAGTPKITVRDNRGLGVRTLRYNRGVEGAVAAQYVDAYAHNALGQLLSSQDPRFFGGSTLNFRHTPALSGQVLETVSVDAGVSRACADIAGRPFWHYSEGRDSQLRSDNAITVRHYHDALGRPVQRIRATMPGGPAGMRNVGACDLWFYGEANGQPGDTYDPLNTGDPRNANQCGQLLQHFDSAGLLDMSVLGYGVQGQPLRQDRSFLALACDPDNNWIVSDNKPPFTANKSLLEGRDPYATHWTHNALAQVLTQTDAQGHQQHTAYDCAGRKYSTAVTPKGGNRTLVTTAIAYTATGEIDTRSDANGIQVAYAYESQMTSRLVSITALRISESKRPTYTRTEGNIRSGMTRLQALTYTYDGVGNVAALSDDSASAQVTFFRNRVAMPDRAYAYDALYQLTNASGRENYVDSSPKGTDWPGGTFKPSTTPDYRPYTRAYTYDLGGNLTSIGSADWTGATPPTRNLTVGRASNRAVCTANSPGPTPDNIDDYFDSAGKSICVDGNPNQPMYWTPLHQLYCVVATYRASGEAEPDWSNSDREQYAYDGDGQRVRKYGSSKAGSTWNHTDTRYLPGLELRSDTGTGERLEVIVLDDGARILNWPNGTPKPADIPNLQLCYQYSDRQHSCLIETDQDGSLITREEYYPYGGTAVLASRTDSEVKYKFIRYSGKERDATGLYYYGLRYYQPWTGRWTSPDPAGPVHGQNLYCMVENRPATRADFDGAISFPFAGRMPFRRREDPPLTGEPHELPKKVHFIWIGENPGAMMVKNVREAARHLPDHEIYVHLDRAKSSWPQRETYARQVNAMRWDRPNVKIKNVRQESAYGKLKQNYPLSARTYKALANSGDSRNYAAAADILRYHILKEKGGLYNDFDNRIIDPKDVGPKLLALTARPDQVLTSRLISPLLHDMHKPEKPYSWKSEPFFNNAAFAAHKRSAALELLTALIERNLPGDFKDRLASMADPQERFRFISKHTGPGIYTQALAETDSEIADLLTRASPRALSQEAVEELFSQAARQETLEYVIEYGRVGSWR</sequence>
<dbReference type="RefSeq" id="WP_094853119.1">
    <property type="nucleotide sequence ID" value="NZ_NEVM01000002.1"/>
</dbReference>
<dbReference type="InterPro" id="IPR022385">
    <property type="entry name" value="Rhs_assc_core"/>
</dbReference>
<reference evidence="2" key="1">
    <citation type="submission" date="2017-05" db="EMBL/GenBank/DDBJ databases">
        <title>Complete and WGS of Bordetella genogroups.</title>
        <authorList>
            <person name="Spilker T."/>
            <person name="Lipuma J."/>
        </authorList>
    </citation>
    <scope>NUCLEOTIDE SEQUENCE [LARGE SCALE GENOMIC DNA]</scope>
    <source>
        <strain evidence="2">AU16122</strain>
    </source>
</reference>
<dbReference type="AlphaFoldDB" id="A0A261S9Q2"/>
<dbReference type="PANTHER" id="PTHR32305:SF15">
    <property type="entry name" value="PROTEIN RHSA-RELATED"/>
    <property type="match status" value="1"/>
</dbReference>
<dbReference type="Proteomes" id="UP000216020">
    <property type="component" value="Unassembled WGS sequence"/>
</dbReference>
<dbReference type="InterPro" id="IPR029044">
    <property type="entry name" value="Nucleotide-diphossugar_trans"/>
</dbReference>
<comment type="caution">
    <text evidence="1">The sequence shown here is derived from an EMBL/GenBank/DDBJ whole genome shotgun (WGS) entry which is preliminary data.</text>
</comment>
<dbReference type="Pfam" id="PF04488">
    <property type="entry name" value="Gly_transf_sug"/>
    <property type="match status" value="1"/>
</dbReference>
<dbReference type="Gene3D" id="3.90.550.20">
    <property type="match status" value="1"/>
</dbReference>
<dbReference type="PANTHER" id="PTHR32305">
    <property type="match status" value="1"/>
</dbReference>
<dbReference type="InterPro" id="IPR050708">
    <property type="entry name" value="T6SS_VgrG/RHS"/>
</dbReference>
<dbReference type="OrthoDB" id="5445630at2"/>
<evidence type="ECO:0008006" key="3">
    <source>
        <dbReference type="Google" id="ProtNLM"/>
    </source>
</evidence>
<proteinExistence type="predicted"/>
<dbReference type="NCBIfam" id="TIGR03696">
    <property type="entry name" value="Rhs_assc_core"/>
    <property type="match status" value="1"/>
</dbReference>
<keyword evidence="2" id="KW-1185">Reference proteome</keyword>